<reference evidence="2 3" key="1">
    <citation type="journal article" date="2023" name="Arcadia Sci">
        <title>De novo assembly of a long-read Amblyomma americanum tick genome.</title>
        <authorList>
            <person name="Chou S."/>
            <person name="Poskanzer K.E."/>
            <person name="Rollins M."/>
            <person name="Thuy-Boun P.S."/>
        </authorList>
    </citation>
    <scope>NUCLEOTIDE SEQUENCE [LARGE SCALE GENOMIC DNA]</scope>
    <source>
        <strain evidence="2">F_SG_1</strain>
        <tissue evidence="2">Salivary glands</tissue>
    </source>
</reference>
<evidence type="ECO:0000313" key="3">
    <source>
        <dbReference type="Proteomes" id="UP001321473"/>
    </source>
</evidence>
<evidence type="ECO:0008006" key="4">
    <source>
        <dbReference type="Google" id="ProtNLM"/>
    </source>
</evidence>
<evidence type="ECO:0000256" key="1">
    <source>
        <dbReference type="SAM" id="SignalP"/>
    </source>
</evidence>
<name>A0AAQ4FGM6_AMBAM</name>
<dbReference type="Proteomes" id="UP001321473">
    <property type="component" value="Unassembled WGS sequence"/>
</dbReference>
<dbReference type="AlphaFoldDB" id="A0AAQ4FGM6"/>
<sequence>MMFKMLCMLFALAEATNLRPSITASGVQYINDQPENPYRVVYDDIPRFALRGGQSVKAHEDKKLSHYALQTQEQRPYLHSGRIQTSALSLQTAAKHPLSSAATTKKHQSTSLLQQRVPEVTIGQQAPILYSQGSLSGYAMPQHILAQAVTGGPATDYLRGGATYAPTSDIAQYANALQSYTQQLGYPTTFAQNQGHSSAGPAADPAQYYQPAYYVPSLPRSTYSVPTVATQAVAGQTGGGVHVQASLPENGGYATGSAAAQAGQNGQNGLIYPPRYSSGSPGSTVPAYAGADGKTSTKAVNDLNVPSAYYPKSSVPPQGTPIGAAQGLYSHPYQYPVTYVPYRYPVQPAAQVPPTHTVVSPAQPSYSVPAAGYPTYVQPHIPAGTIQPYYAQQDAYVNQSPSQANQDQLAFGGPTRTIYSLPGPIPSAHRRPSTKLPIQPVAPPAEQAESPAYGSSFGDIGYTAASIYGTPMYSKASPNPFLLKYVNAPDAYFPKGVVSDSAGNVYIHGPRGPTALHPSHVAPSGQGHYASAGVQYVPADKAYDYGRFVTMHAGKDGVRYIKK</sequence>
<proteinExistence type="predicted"/>
<keyword evidence="1" id="KW-0732">Signal</keyword>
<protein>
    <recommendedName>
        <fullName evidence="4">Secreted protein</fullName>
    </recommendedName>
</protein>
<keyword evidence="3" id="KW-1185">Reference proteome</keyword>
<evidence type="ECO:0000313" key="2">
    <source>
        <dbReference type="EMBL" id="KAK8786106.1"/>
    </source>
</evidence>
<feature type="signal peptide" evidence="1">
    <location>
        <begin position="1"/>
        <end position="15"/>
    </location>
</feature>
<comment type="caution">
    <text evidence="2">The sequence shown here is derived from an EMBL/GenBank/DDBJ whole genome shotgun (WGS) entry which is preliminary data.</text>
</comment>
<organism evidence="2 3">
    <name type="scientific">Amblyomma americanum</name>
    <name type="common">Lone star tick</name>
    <dbReference type="NCBI Taxonomy" id="6943"/>
    <lineage>
        <taxon>Eukaryota</taxon>
        <taxon>Metazoa</taxon>
        <taxon>Ecdysozoa</taxon>
        <taxon>Arthropoda</taxon>
        <taxon>Chelicerata</taxon>
        <taxon>Arachnida</taxon>
        <taxon>Acari</taxon>
        <taxon>Parasitiformes</taxon>
        <taxon>Ixodida</taxon>
        <taxon>Ixodoidea</taxon>
        <taxon>Ixodidae</taxon>
        <taxon>Amblyomminae</taxon>
        <taxon>Amblyomma</taxon>
    </lineage>
</organism>
<gene>
    <name evidence="2" type="ORF">V5799_007520</name>
</gene>
<feature type="chain" id="PRO_5043026711" description="Secreted protein" evidence="1">
    <location>
        <begin position="16"/>
        <end position="563"/>
    </location>
</feature>
<accession>A0AAQ4FGM6</accession>
<dbReference type="EMBL" id="JARKHS020003016">
    <property type="protein sequence ID" value="KAK8786106.1"/>
    <property type="molecule type" value="Genomic_DNA"/>
</dbReference>